<evidence type="ECO:0000313" key="2">
    <source>
        <dbReference type="EMBL" id="EAR95476.1"/>
    </source>
</evidence>
<accession>Q23FY4</accession>
<sequence>MKSAALILVSLLVLSSVNAQSSSYVPTFTTNQTALQNYSTCTAPIMTQTPCSASSNAAACGTALTAYMSCYGGCMSKTSYSDFNSCVNTCGTTATGQSSDLSSYVSSMNGCTSKLSGSLLSLSALLLFVLALVF</sequence>
<evidence type="ECO:0000256" key="1">
    <source>
        <dbReference type="SAM" id="SignalP"/>
    </source>
</evidence>
<protein>
    <recommendedName>
        <fullName evidence="4">Transmembrane protein</fullName>
    </recommendedName>
</protein>
<name>Q23FY4_TETTS</name>
<evidence type="ECO:0008006" key="4">
    <source>
        <dbReference type="Google" id="ProtNLM"/>
    </source>
</evidence>
<feature type="chain" id="PRO_5004201872" description="Transmembrane protein" evidence="1">
    <location>
        <begin position="20"/>
        <end position="134"/>
    </location>
</feature>
<dbReference type="AlphaFoldDB" id="Q23FY4"/>
<reference evidence="3" key="1">
    <citation type="journal article" date="2006" name="PLoS Biol.">
        <title>Macronuclear genome sequence of the ciliate Tetrahymena thermophila, a model eukaryote.</title>
        <authorList>
            <person name="Eisen J.A."/>
            <person name="Coyne R.S."/>
            <person name="Wu M."/>
            <person name="Wu D."/>
            <person name="Thiagarajan M."/>
            <person name="Wortman J.R."/>
            <person name="Badger J.H."/>
            <person name="Ren Q."/>
            <person name="Amedeo P."/>
            <person name="Jones K.M."/>
            <person name="Tallon L.J."/>
            <person name="Delcher A.L."/>
            <person name="Salzberg S.L."/>
            <person name="Silva J.C."/>
            <person name="Haas B.J."/>
            <person name="Majoros W.H."/>
            <person name="Farzad M."/>
            <person name="Carlton J.M."/>
            <person name="Smith R.K. Jr."/>
            <person name="Garg J."/>
            <person name="Pearlman R.E."/>
            <person name="Karrer K.M."/>
            <person name="Sun L."/>
            <person name="Manning G."/>
            <person name="Elde N.C."/>
            <person name="Turkewitz A.P."/>
            <person name="Asai D.J."/>
            <person name="Wilkes D.E."/>
            <person name="Wang Y."/>
            <person name="Cai H."/>
            <person name="Collins K."/>
            <person name="Stewart B.A."/>
            <person name="Lee S.R."/>
            <person name="Wilamowska K."/>
            <person name="Weinberg Z."/>
            <person name="Ruzzo W.L."/>
            <person name="Wloga D."/>
            <person name="Gaertig J."/>
            <person name="Frankel J."/>
            <person name="Tsao C.-C."/>
            <person name="Gorovsky M.A."/>
            <person name="Keeling P.J."/>
            <person name="Waller R.F."/>
            <person name="Patron N.J."/>
            <person name="Cherry J.M."/>
            <person name="Stover N.A."/>
            <person name="Krieger C.J."/>
            <person name="del Toro C."/>
            <person name="Ryder H.F."/>
            <person name="Williamson S.C."/>
            <person name="Barbeau R.A."/>
            <person name="Hamilton E.P."/>
            <person name="Orias E."/>
        </authorList>
    </citation>
    <scope>NUCLEOTIDE SEQUENCE [LARGE SCALE GENOMIC DNA]</scope>
    <source>
        <strain evidence="3">SB210</strain>
    </source>
</reference>
<dbReference type="RefSeq" id="XP_001015721.1">
    <property type="nucleotide sequence ID" value="XM_001015721.1"/>
</dbReference>
<keyword evidence="3" id="KW-1185">Reference proteome</keyword>
<dbReference type="InParanoid" id="Q23FY4"/>
<dbReference type="KEGG" id="tet:TTHERM_00077810"/>
<dbReference type="Proteomes" id="UP000009168">
    <property type="component" value="Unassembled WGS sequence"/>
</dbReference>
<dbReference type="EMBL" id="GG662704">
    <property type="protein sequence ID" value="EAR95476.1"/>
    <property type="molecule type" value="Genomic_DNA"/>
</dbReference>
<proteinExistence type="predicted"/>
<dbReference type="HOGENOM" id="CLU_1931793_0_0_1"/>
<gene>
    <name evidence="2" type="ORF">TTHERM_00077810</name>
</gene>
<keyword evidence="1" id="KW-0732">Signal</keyword>
<organism evidence="2 3">
    <name type="scientific">Tetrahymena thermophila (strain SB210)</name>
    <dbReference type="NCBI Taxonomy" id="312017"/>
    <lineage>
        <taxon>Eukaryota</taxon>
        <taxon>Sar</taxon>
        <taxon>Alveolata</taxon>
        <taxon>Ciliophora</taxon>
        <taxon>Intramacronucleata</taxon>
        <taxon>Oligohymenophorea</taxon>
        <taxon>Hymenostomatida</taxon>
        <taxon>Tetrahymenina</taxon>
        <taxon>Tetrahymenidae</taxon>
        <taxon>Tetrahymena</taxon>
    </lineage>
</organism>
<evidence type="ECO:0000313" key="3">
    <source>
        <dbReference type="Proteomes" id="UP000009168"/>
    </source>
</evidence>
<dbReference type="GeneID" id="7837027"/>
<feature type="signal peptide" evidence="1">
    <location>
        <begin position="1"/>
        <end position="19"/>
    </location>
</feature>